<dbReference type="PANTHER" id="PTHR45760:SF2">
    <property type="entry name" value="FI19922P1-RELATED"/>
    <property type="match status" value="1"/>
</dbReference>
<keyword evidence="5" id="KW-0677">Repeat</keyword>
<feature type="compositionally biased region" description="Basic and acidic residues" evidence="12">
    <location>
        <begin position="334"/>
        <end position="344"/>
    </location>
</feature>
<evidence type="ECO:0000313" key="14">
    <source>
        <dbReference type="Proteomes" id="UP000029964"/>
    </source>
</evidence>
<comment type="caution">
    <text evidence="13">The sequence shown here is derived from an EMBL/GenBank/DDBJ whole genome shotgun (WGS) entry which is preliminary data.</text>
</comment>
<dbReference type="EMBL" id="JPKY01000048">
    <property type="protein sequence ID" value="KFH44453.1"/>
    <property type="molecule type" value="Genomic_DNA"/>
</dbReference>
<feature type="repeat" description="Solcar" evidence="10">
    <location>
        <begin position="238"/>
        <end position="327"/>
    </location>
</feature>
<dbReference type="InterPro" id="IPR023395">
    <property type="entry name" value="MCP_dom_sf"/>
</dbReference>
<dbReference type="Pfam" id="PF00153">
    <property type="entry name" value="Mito_carr"/>
    <property type="match status" value="4"/>
</dbReference>
<dbReference type="HOGENOM" id="CLU_015166_0_0_1"/>
<comment type="subcellular location">
    <subcellularLocation>
        <location evidence="1">Mitochondrion inner membrane</location>
        <topology evidence="1">Multi-pass membrane protein</topology>
    </subcellularLocation>
</comment>
<organism evidence="13 14">
    <name type="scientific">Hapsidospora chrysogenum (strain ATCC 11550 / CBS 779.69 / DSM 880 / IAM 14645 / JCM 23072 / IMI 49137)</name>
    <name type="common">Acremonium chrysogenum</name>
    <dbReference type="NCBI Taxonomy" id="857340"/>
    <lineage>
        <taxon>Eukaryota</taxon>
        <taxon>Fungi</taxon>
        <taxon>Dikarya</taxon>
        <taxon>Ascomycota</taxon>
        <taxon>Pezizomycotina</taxon>
        <taxon>Sordariomycetes</taxon>
        <taxon>Hypocreomycetidae</taxon>
        <taxon>Hypocreales</taxon>
        <taxon>Bionectriaceae</taxon>
        <taxon>Hapsidospora</taxon>
    </lineage>
</organism>
<evidence type="ECO:0000256" key="2">
    <source>
        <dbReference type="ARBA" id="ARBA00006375"/>
    </source>
</evidence>
<dbReference type="STRING" id="857340.A0A086T521"/>
<keyword evidence="14" id="KW-1185">Reference proteome</keyword>
<keyword evidence="8" id="KW-0496">Mitochondrion</keyword>
<evidence type="ECO:0000256" key="11">
    <source>
        <dbReference type="RuleBase" id="RU000488"/>
    </source>
</evidence>
<dbReference type="OrthoDB" id="1747031at2759"/>
<dbReference type="GO" id="GO:0005743">
    <property type="term" value="C:mitochondrial inner membrane"/>
    <property type="evidence" value="ECO:0007669"/>
    <property type="project" value="UniProtKB-SubCell"/>
</dbReference>
<dbReference type="InterPro" id="IPR018108">
    <property type="entry name" value="MCP_transmembrane"/>
</dbReference>
<proteinExistence type="inferred from homology"/>
<feature type="region of interest" description="Disordered" evidence="12">
    <location>
        <begin position="334"/>
        <end position="356"/>
    </location>
</feature>
<dbReference type="Proteomes" id="UP000029964">
    <property type="component" value="Unassembled WGS sequence"/>
</dbReference>
<dbReference type="SUPFAM" id="SSF103506">
    <property type="entry name" value="Mitochondrial carrier"/>
    <property type="match status" value="1"/>
</dbReference>
<accession>A0A086T521</accession>
<dbReference type="GO" id="GO:1990542">
    <property type="term" value="P:mitochondrial transmembrane transport"/>
    <property type="evidence" value="ECO:0007669"/>
    <property type="project" value="InterPro"/>
</dbReference>
<dbReference type="AlphaFoldDB" id="A0A086T521"/>
<evidence type="ECO:0000256" key="12">
    <source>
        <dbReference type="SAM" id="MobiDB-lite"/>
    </source>
</evidence>
<dbReference type="PANTHER" id="PTHR45760">
    <property type="entry name" value="FI19922P1-RELATED"/>
    <property type="match status" value="1"/>
</dbReference>
<evidence type="ECO:0000256" key="3">
    <source>
        <dbReference type="ARBA" id="ARBA00022448"/>
    </source>
</evidence>
<keyword evidence="7" id="KW-1133">Transmembrane helix</keyword>
<evidence type="ECO:0000256" key="7">
    <source>
        <dbReference type="ARBA" id="ARBA00022989"/>
    </source>
</evidence>
<evidence type="ECO:0000256" key="9">
    <source>
        <dbReference type="ARBA" id="ARBA00023136"/>
    </source>
</evidence>
<dbReference type="Gene3D" id="1.50.40.10">
    <property type="entry name" value="Mitochondrial carrier domain"/>
    <property type="match status" value="2"/>
</dbReference>
<keyword evidence="9 10" id="KW-0472">Membrane</keyword>
<protein>
    <submittedName>
        <fullName evidence="13">Solute carrier family 25 member-like protein</fullName>
    </submittedName>
</protein>
<keyword evidence="6" id="KW-0999">Mitochondrion inner membrane</keyword>
<keyword evidence="3 11" id="KW-0813">Transport</keyword>
<reference evidence="14" key="1">
    <citation type="journal article" date="2014" name="Genome Announc.">
        <title>Genome sequence and annotation of Acremonium chrysogenum, producer of the beta-lactam antibiotic cephalosporin C.</title>
        <authorList>
            <person name="Terfehr D."/>
            <person name="Dahlmann T.A."/>
            <person name="Specht T."/>
            <person name="Zadra I."/>
            <person name="Kuernsteiner H."/>
            <person name="Kueck U."/>
        </authorList>
    </citation>
    <scope>NUCLEOTIDE SEQUENCE [LARGE SCALE GENOMIC DNA]</scope>
    <source>
        <strain evidence="14">ATCC 11550 / CBS 779.69 / DSM 880 / IAM 14645 / JCM 23072 / IMI 49137</strain>
    </source>
</reference>
<evidence type="ECO:0000313" key="13">
    <source>
        <dbReference type="EMBL" id="KFH44453.1"/>
    </source>
</evidence>
<feature type="repeat" description="Solcar" evidence="10">
    <location>
        <begin position="151"/>
        <end position="229"/>
    </location>
</feature>
<dbReference type="InterPro" id="IPR045315">
    <property type="entry name" value="Mtm1-like"/>
</dbReference>
<name>A0A086T521_HAPC1</name>
<evidence type="ECO:0000256" key="8">
    <source>
        <dbReference type="ARBA" id="ARBA00023128"/>
    </source>
</evidence>
<evidence type="ECO:0000256" key="4">
    <source>
        <dbReference type="ARBA" id="ARBA00022692"/>
    </source>
</evidence>
<evidence type="ECO:0000256" key="6">
    <source>
        <dbReference type="ARBA" id="ARBA00022792"/>
    </source>
</evidence>
<dbReference type="PROSITE" id="PS50920">
    <property type="entry name" value="SOLCAR"/>
    <property type="match status" value="3"/>
</dbReference>
<evidence type="ECO:0000256" key="1">
    <source>
        <dbReference type="ARBA" id="ARBA00004448"/>
    </source>
</evidence>
<evidence type="ECO:0000256" key="5">
    <source>
        <dbReference type="ARBA" id="ARBA00022737"/>
    </source>
</evidence>
<evidence type="ECO:0000256" key="10">
    <source>
        <dbReference type="PROSITE-ProRule" id="PRU00282"/>
    </source>
</evidence>
<feature type="repeat" description="Solcar" evidence="10">
    <location>
        <begin position="359"/>
        <end position="451"/>
    </location>
</feature>
<comment type="similarity">
    <text evidence="2 11">Belongs to the mitochondrial carrier (TC 2.A.29) family.</text>
</comment>
<sequence>MLRPYRPSSQLEATDNELRPVASAVHSSYGPKHDWIDKHHTDIMISVAQPADEGCGSSSEGAGECNVCEITTGQRMASAMTGSFLTSLLVTPLDVVRVRLQSQKPYTSRVDFARLAMTTSSLTSAQAAEIGVTSCCREVFFMGNNAEYCIAGPRIEGLEATAAAAATGSADCAVQEVQKRTYTSTFDGMRKIARNEGVTALWRGLSPTLVMAVPANIIYFTGYEWLRYNPKSMFSKLSDDYAPLTAGSAARMMAATAVSPIELIRTRMQAASGGSTSNHVVEALSGVRDMVASKGYTSLWRGLTLTLWRDVPFSGLYWWGYESIRSRLTDMRDERRGRTIDRSSSRSRRRSQSHENHSETFLDSFVAGATSGAFASIVTMPFDVGKTRAQVYHDGAAGSNPSVQGNMSRLLWDIFKNEGIPGLWKGWIPRTLKVAPSCAIMISTYEVGKRVFQGVNERATNKRSDGDV</sequence>
<keyword evidence="4 10" id="KW-0812">Transmembrane</keyword>
<gene>
    <name evidence="13" type="ORF">ACRE_047880</name>
</gene>